<dbReference type="GeneID" id="109422769"/>
<evidence type="ECO:0000256" key="1">
    <source>
        <dbReference type="SAM" id="MobiDB-lite"/>
    </source>
</evidence>
<evidence type="ECO:0000313" key="2">
    <source>
        <dbReference type="EnsemblMetazoa" id="AALFPA23_017686.P25916"/>
    </source>
</evidence>
<dbReference type="Proteomes" id="UP000069940">
    <property type="component" value="Unassembled WGS sequence"/>
</dbReference>
<organism evidence="2 3">
    <name type="scientific">Aedes albopictus</name>
    <name type="common">Asian tiger mosquito</name>
    <name type="synonym">Stegomyia albopicta</name>
    <dbReference type="NCBI Taxonomy" id="7160"/>
    <lineage>
        <taxon>Eukaryota</taxon>
        <taxon>Metazoa</taxon>
        <taxon>Ecdysozoa</taxon>
        <taxon>Arthropoda</taxon>
        <taxon>Hexapoda</taxon>
        <taxon>Insecta</taxon>
        <taxon>Pterygota</taxon>
        <taxon>Neoptera</taxon>
        <taxon>Endopterygota</taxon>
        <taxon>Diptera</taxon>
        <taxon>Nematocera</taxon>
        <taxon>Culicoidea</taxon>
        <taxon>Culicidae</taxon>
        <taxon>Culicinae</taxon>
        <taxon>Aedini</taxon>
        <taxon>Aedes</taxon>
        <taxon>Stegomyia</taxon>
    </lineage>
</organism>
<dbReference type="RefSeq" id="XP_029717550.2">
    <property type="nucleotide sequence ID" value="XM_029861690.2"/>
</dbReference>
<feature type="region of interest" description="Disordered" evidence="1">
    <location>
        <begin position="1"/>
        <end position="33"/>
    </location>
</feature>
<dbReference type="EnsemblMetazoa" id="AALFPA23_017686.R25916">
    <property type="protein sequence ID" value="AALFPA23_017686.P25916"/>
    <property type="gene ID" value="AALFPA23_017686"/>
</dbReference>
<accession>A0ABM1ZEI9</accession>
<feature type="compositionally biased region" description="Low complexity" evidence="1">
    <location>
        <begin position="226"/>
        <end position="237"/>
    </location>
</feature>
<feature type="region of interest" description="Disordered" evidence="1">
    <location>
        <begin position="430"/>
        <end position="457"/>
    </location>
</feature>
<feature type="region of interest" description="Disordered" evidence="1">
    <location>
        <begin position="583"/>
        <end position="683"/>
    </location>
</feature>
<name>A0ABM1ZEI9_AEDAL</name>
<feature type="compositionally biased region" description="Low complexity" evidence="1">
    <location>
        <begin position="440"/>
        <end position="457"/>
    </location>
</feature>
<feature type="compositionally biased region" description="Low complexity" evidence="1">
    <location>
        <begin position="13"/>
        <end position="33"/>
    </location>
</feature>
<protein>
    <submittedName>
        <fullName evidence="2">Uncharacterized protein</fullName>
    </submittedName>
</protein>
<feature type="region of interest" description="Disordered" evidence="1">
    <location>
        <begin position="226"/>
        <end position="249"/>
    </location>
</feature>
<reference evidence="2" key="2">
    <citation type="submission" date="2025-05" db="UniProtKB">
        <authorList>
            <consortium name="EnsemblMetazoa"/>
        </authorList>
    </citation>
    <scope>IDENTIFICATION</scope>
    <source>
        <strain evidence="2">Foshan</strain>
    </source>
</reference>
<sequence>MELSTMGGRRLTSQQLQQLQQSQQQQQSDQQFQPYQHPLHPAQAMLFQHQQHTAAQQMAPPPSMGIGGLHRSAPRFHASRHRKDSLGKSVSKYMYPPGSPSMGFNENIYHPQTTAAVTMTTNNGSSLNSSLANSKHNRYPEPDPDVIEVYLEDDPIKLKEAVRDGKEIKWRNNIVATMERYEPAPISAATLPSSYLHHHQSSNDSSINPEYSYAYCEPMLLKQQALQQQQQQQQSQQAGGGQLHPNNIPQIHKISSSVSSNALSKLPSTNSLRALLSKSFRKSSITSNSPGASGGGPGAIGNAAATQEKHTFTTRYGTKENIYEDVGAGSTLGTPKPGANINSSSMQSFESISKFNIHDELRHVQSQHDRIIGELNLSVETLIMPSKDEQDAIEERLNEIHCAQYHDELSQDDCIAAGSSNSAMIHMQERLSPTTSQPNSGDVDSGISGSSSSGASYSSSMLYRTTTMYTNNSKTVTINDNAEGSGSGMSMMAGSSSIRSSCGSNSGCGSGPVGGYSACGSASCSKMASNVVIPNANKLTCCFYSDKLNKHSKSNSDHLDALGDKSSFWNKLGKLKISGVFGGANSSNSSNSSSSSSSTNGQHFHPPHHHHHPHLHHHHSHGMLSHPHQLSGLNHSAPTTTTNTATMARSNDADPHLHLHHHHHHHHHRLPSPPVTTTIEPWWQTPPSDPGCIDISVCGGGDYQMPCELMVPPPQPPLSLLSIVSGASVRPPLPQPPLQTQIELEEDEEEQRPEPEAPATSN</sequence>
<feature type="region of interest" description="Disordered" evidence="1">
    <location>
        <begin position="283"/>
        <end position="302"/>
    </location>
</feature>
<feature type="compositionally biased region" description="Basic residues" evidence="1">
    <location>
        <begin position="658"/>
        <end position="670"/>
    </location>
</feature>
<feature type="compositionally biased region" description="Low complexity" evidence="1">
    <location>
        <begin position="585"/>
        <end position="598"/>
    </location>
</feature>
<evidence type="ECO:0000313" key="3">
    <source>
        <dbReference type="Proteomes" id="UP000069940"/>
    </source>
</evidence>
<reference evidence="3" key="1">
    <citation type="journal article" date="2015" name="Proc. Natl. Acad. Sci. U.S.A.">
        <title>Genome sequence of the Asian Tiger mosquito, Aedes albopictus, reveals insights into its biology, genetics, and evolution.</title>
        <authorList>
            <person name="Chen X.G."/>
            <person name="Jiang X."/>
            <person name="Gu J."/>
            <person name="Xu M."/>
            <person name="Wu Y."/>
            <person name="Deng Y."/>
            <person name="Zhang C."/>
            <person name="Bonizzoni M."/>
            <person name="Dermauw W."/>
            <person name="Vontas J."/>
            <person name="Armbruster P."/>
            <person name="Huang X."/>
            <person name="Yang Y."/>
            <person name="Zhang H."/>
            <person name="He W."/>
            <person name="Peng H."/>
            <person name="Liu Y."/>
            <person name="Wu K."/>
            <person name="Chen J."/>
            <person name="Lirakis M."/>
            <person name="Topalis P."/>
            <person name="Van Leeuwen T."/>
            <person name="Hall A.B."/>
            <person name="Jiang X."/>
            <person name="Thorpe C."/>
            <person name="Mueller R.L."/>
            <person name="Sun C."/>
            <person name="Waterhouse R.M."/>
            <person name="Yan G."/>
            <person name="Tu Z.J."/>
            <person name="Fang X."/>
            <person name="James A.A."/>
        </authorList>
    </citation>
    <scope>NUCLEOTIDE SEQUENCE [LARGE SCALE GENOMIC DNA]</scope>
    <source>
        <strain evidence="3">Foshan</strain>
    </source>
</reference>
<keyword evidence="3" id="KW-1185">Reference proteome</keyword>
<proteinExistence type="predicted"/>
<feature type="region of interest" description="Disordered" evidence="1">
    <location>
        <begin position="728"/>
        <end position="762"/>
    </location>
</feature>
<feature type="compositionally biased region" description="Basic residues" evidence="1">
    <location>
        <begin position="605"/>
        <end position="621"/>
    </location>
</feature>